<sequence length="124" mass="13933">MGGSTRRLRFSYFNLKSCVALVESIVGKMLQIPFRLDEIPSLAPDHGAEVISQLFASKWPKPSENSMHPVLTTLFRCFWKDFVSTTFLAVIRLCFMYMGPVLLQQFVAFSSDKGMRGLAACVGF</sequence>
<evidence type="ECO:0000313" key="3">
    <source>
        <dbReference type="Proteomes" id="UP000631114"/>
    </source>
</evidence>
<name>A0A835I5I4_9MAGN</name>
<dbReference type="EMBL" id="JADFTS010000004">
    <property type="protein sequence ID" value="KAF9611046.1"/>
    <property type="molecule type" value="Genomic_DNA"/>
</dbReference>
<accession>A0A835I5I4</accession>
<evidence type="ECO:0000256" key="1">
    <source>
        <dbReference type="SAM" id="Phobius"/>
    </source>
</evidence>
<dbReference type="Proteomes" id="UP000631114">
    <property type="component" value="Unassembled WGS sequence"/>
</dbReference>
<dbReference type="OrthoDB" id="6500128at2759"/>
<keyword evidence="1" id="KW-0472">Membrane</keyword>
<protein>
    <submittedName>
        <fullName evidence="2">Uncharacterized protein</fullName>
    </submittedName>
</protein>
<reference evidence="2 3" key="1">
    <citation type="submission" date="2020-10" db="EMBL/GenBank/DDBJ databases">
        <title>The Coptis chinensis genome and diversification of protoberbering-type alkaloids.</title>
        <authorList>
            <person name="Wang B."/>
            <person name="Shu S."/>
            <person name="Song C."/>
            <person name="Liu Y."/>
        </authorList>
    </citation>
    <scope>NUCLEOTIDE SEQUENCE [LARGE SCALE GENOMIC DNA]</scope>
    <source>
        <strain evidence="2">HL-2020</strain>
        <tissue evidence="2">Leaf</tissue>
    </source>
</reference>
<keyword evidence="3" id="KW-1185">Reference proteome</keyword>
<comment type="caution">
    <text evidence="2">The sequence shown here is derived from an EMBL/GenBank/DDBJ whole genome shotgun (WGS) entry which is preliminary data.</text>
</comment>
<feature type="transmembrane region" description="Helical" evidence="1">
    <location>
        <begin position="82"/>
        <end position="103"/>
    </location>
</feature>
<keyword evidence="1" id="KW-0812">Transmembrane</keyword>
<organism evidence="2 3">
    <name type="scientific">Coptis chinensis</name>
    <dbReference type="NCBI Taxonomy" id="261450"/>
    <lineage>
        <taxon>Eukaryota</taxon>
        <taxon>Viridiplantae</taxon>
        <taxon>Streptophyta</taxon>
        <taxon>Embryophyta</taxon>
        <taxon>Tracheophyta</taxon>
        <taxon>Spermatophyta</taxon>
        <taxon>Magnoliopsida</taxon>
        <taxon>Ranunculales</taxon>
        <taxon>Ranunculaceae</taxon>
        <taxon>Coptidoideae</taxon>
        <taxon>Coptis</taxon>
    </lineage>
</organism>
<evidence type="ECO:0000313" key="2">
    <source>
        <dbReference type="EMBL" id="KAF9611046.1"/>
    </source>
</evidence>
<keyword evidence="1" id="KW-1133">Transmembrane helix</keyword>
<dbReference type="AlphaFoldDB" id="A0A835I5I4"/>
<gene>
    <name evidence="2" type="ORF">IFM89_026753</name>
</gene>
<proteinExistence type="predicted"/>